<comment type="caution">
    <text evidence="3">The sequence shown here is derived from an EMBL/GenBank/DDBJ whole genome shotgun (WGS) entry which is preliminary data.</text>
</comment>
<accession>A0A314ZEC7</accession>
<gene>
    <name evidence="3" type="ORF">Pyn_26570</name>
</gene>
<dbReference type="Proteomes" id="UP000250321">
    <property type="component" value="Unassembled WGS sequence"/>
</dbReference>
<feature type="region of interest" description="Disordered" evidence="1">
    <location>
        <begin position="135"/>
        <end position="169"/>
    </location>
</feature>
<keyword evidence="4" id="KW-1185">Reference proteome</keyword>
<reference evidence="3 4" key="1">
    <citation type="submission" date="2018-02" db="EMBL/GenBank/DDBJ databases">
        <title>Draft genome of wild Prunus yedoensis var. nudiflora.</title>
        <authorList>
            <person name="Baek S."/>
            <person name="Kim J.-H."/>
            <person name="Choi K."/>
            <person name="Kim G.-B."/>
            <person name="Cho A."/>
            <person name="Jang H."/>
            <person name="Shin C.-H."/>
            <person name="Yu H.-J."/>
            <person name="Mun J.-H."/>
        </authorList>
    </citation>
    <scope>NUCLEOTIDE SEQUENCE [LARGE SCALE GENOMIC DNA]</scope>
    <source>
        <strain evidence="4">cv. Jeju island</strain>
        <tissue evidence="3">Leaf</tissue>
    </source>
</reference>
<dbReference type="EMBL" id="PJQY01001728">
    <property type="protein sequence ID" value="PQQ00226.1"/>
    <property type="molecule type" value="Genomic_DNA"/>
</dbReference>
<evidence type="ECO:0000256" key="1">
    <source>
        <dbReference type="SAM" id="MobiDB-lite"/>
    </source>
</evidence>
<protein>
    <submittedName>
        <fullName evidence="3">Uncharacterized protein</fullName>
    </submittedName>
</protein>
<keyword evidence="2" id="KW-0812">Transmembrane</keyword>
<evidence type="ECO:0000313" key="4">
    <source>
        <dbReference type="Proteomes" id="UP000250321"/>
    </source>
</evidence>
<feature type="compositionally biased region" description="Acidic residues" evidence="1">
    <location>
        <begin position="135"/>
        <end position="153"/>
    </location>
</feature>
<keyword evidence="2" id="KW-0472">Membrane</keyword>
<sequence>MSNLDSQIGSIEFLSLYFTVLKDFSSFLISFLYKLLIPKHWRKATGTLTLVEGKRLKAISNEDGLEDDPSKTIPMSISWLLPQFVLLGVMEGLGLNGLTDFLADRIANNDALRAAYYASHISDLILGIDAHENGDVEAPEQEIDEDDDKEEDNLSGSVDFRTHQSAQEV</sequence>
<keyword evidence="2" id="KW-1133">Transmembrane helix</keyword>
<evidence type="ECO:0000256" key="2">
    <source>
        <dbReference type="SAM" id="Phobius"/>
    </source>
</evidence>
<proteinExistence type="predicted"/>
<dbReference type="OrthoDB" id="941010at2759"/>
<name>A0A314ZEC7_PRUYE</name>
<dbReference type="AlphaFoldDB" id="A0A314ZEC7"/>
<organism evidence="3 4">
    <name type="scientific">Prunus yedoensis var. nudiflora</name>
    <dbReference type="NCBI Taxonomy" id="2094558"/>
    <lineage>
        <taxon>Eukaryota</taxon>
        <taxon>Viridiplantae</taxon>
        <taxon>Streptophyta</taxon>
        <taxon>Embryophyta</taxon>
        <taxon>Tracheophyta</taxon>
        <taxon>Spermatophyta</taxon>
        <taxon>Magnoliopsida</taxon>
        <taxon>eudicotyledons</taxon>
        <taxon>Gunneridae</taxon>
        <taxon>Pentapetalae</taxon>
        <taxon>rosids</taxon>
        <taxon>fabids</taxon>
        <taxon>Rosales</taxon>
        <taxon>Rosaceae</taxon>
        <taxon>Amygdaloideae</taxon>
        <taxon>Amygdaleae</taxon>
        <taxon>Prunus</taxon>
    </lineage>
</organism>
<dbReference type="InterPro" id="IPR036259">
    <property type="entry name" value="MFS_trans_sf"/>
</dbReference>
<feature type="transmembrane region" description="Helical" evidence="2">
    <location>
        <begin position="14"/>
        <end position="33"/>
    </location>
</feature>
<dbReference type="STRING" id="2094558.A0A314ZEC7"/>
<dbReference type="Gene3D" id="1.20.1250.20">
    <property type="entry name" value="MFS general substrate transporter like domains"/>
    <property type="match status" value="1"/>
</dbReference>
<evidence type="ECO:0000313" key="3">
    <source>
        <dbReference type="EMBL" id="PQQ00226.1"/>
    </source>
</evidence>